<keyword evidence="8" id="KW-1185">Reference proteome</keyword>
<evidence type="ECO:0000259" key="6">
    <source>
        <dbReference type="PROSITE" id="PS50173"/>
    </source>
</evidence>
<dbReference type="InterPro" id="IPR050116">
    <property type="entry name" value="DNA_polymerase-Y"/>
</dbReference>
<dbReference type="Pfam" id="PF00817">
    <property type="entry name" value="IMS"/>
    <property type="match status" value="1"/>
</dbReference>
<dbReference type="InterPro" id="IPR001126">
    <property type="entry name" value="UmuC"/>
</dbReference>
<gene>
    <name evidence="7" type="ORF">RGE70_09125</name>
</gene>
<dbReference type="InterPro" id="IPR043128">
    <property type="entry name" value="Rev_trsase/Diguanyl_cyclase"/>
</dbReference>
<dbReference type="PROSITE" id="PS50173">
    <property type="entry name" value="UMUC"/>
    <property type="match status" value="1"/>
</dbReference>
<dbReference type="InterPro" id="IPR043502">
    <property type="entry name" value="DNA/RNA_pol_sf"/>
</dbReference>
<dbReference type="Gene3D" id="3.40.1170.60">
    <property type="match status" value="1"/>
</dbReference>
<dbReference type="InterPro" id="IPR017961">
    <property type="entry name" value="DNA_pol_Y-fam_little_finger"/>
</dbReference>
<keyword evidence="4" id="KW-0234">DNA repair</keyword>
<dbReference type="RefSeq" id="WP_310471150.1">
    <property type="nucleotide sequence ID" value="NZ_CP136522.1"/>
</dbReference>
<sequence length="417" mass="46338">MYALVDANAFYCSAEQVFRPEWRNRPIVVLSNNDGCIVAANKQAKALGIQKFGPYFEAKKLCEQKGVIALSSNYELYGSLSSAMMEVIGRFAPEQHIYSIDESFLSFKHCYPAIPCLATHATKIRRAVWKETRLPVCVGIGATLTLAKVANHAAKKIAGYNGVCAIDSVSQRNNILKSMQTSDVWGVGKRISKRLNDMNITNAYALSQMKTGLAKKHFSIELERTVRELNGEECKGWDEARADKKQIFSTRSVGNRIVEVSSLCQALSKHAAIAAAKARAQGSLCKSMMIFATNSPFDERPGGFKYIHHFASPTNDSCELIEAATQIAFTRFRADIRYYKIGIGLINLSSAAHLQGDLFENTKNPAMMTVLDKINAQYGTDSLFIAAQGISQKWSMRREMLTPQYTSCWHDIPLIKC</sequence>
<evidence type="ECO:0000256" key="1">
    <source>
        <dbReference type="ARBA" id="ARBA00010945"/>
    </source>
</evidence>
<keyword evidence="2" id="KW-0227">DNA damage</keyword>
<organism evidence="7 8">
    <name type="scientific">Shewanella youngdeokensis</name>
    <dbReference type="NCBI Taxonomy" id="2999068"/>
    <lineage>
        <taxon>Bacteria</taxon>
        <taxon>Pseudomonadati</taxon>
        <taxon>Pseudomonadota</taxon>
        <taxon>Gammaproteobacteria</taxon>
        <taxon>Alteromonadales</taxon>
        <taxon>Shewanellaceae</taxon>
        <taxon>Shewanella</taxon>
    </lineage>
</organism>
<dbReference type="InterPro" id="IPR025188">
    <property type="entry name" value="DUF4113"/>
</dbReference>
<dbReference type="PANTHER" id="PTHR11076">
    <property type="entry name" value="DNA REPAIR POLYMERASE UMUC / TRANSFERASE FAMILY MEMBER"/>
    <property type="match status" value="1"/>
</dbReference>
<evidence type="ECO:0000256" key="3">
    <source>
        <dbReference type="ARBA" id="ARBA00023199"/>
    </source>
</evidence>
<dbReference type="SUPFAM" id="SSF56672">
    <property type="entry name" value="DNA/RNA polymerases"/>
    <property type="match status" value="1"/>
</dbReference>
<dbReference type="PANTHER" id="PTHR11076:SF34">
    <property type="entry name" value="PROTEIN UMUC"/>
    <property type="match status" value="1"/>
</dbReference>
<evidence type="ECO:0000313" key="8">
    <source>
        <dbReference type="Proteomes" id="UP001529491"/>
    </source>
</evidence>
<dbReference type="Pfam" id="PF13438">
    <property type="entry name" value="DUF4113"/>
    <property type="match status" value="1"/>
</dbReference>
<dbReference type="EMBL" id="CP136522">
    <property type="protein sequence ID" value="WOT06878.1"/>
    <property type="molecule type" value="Genomic_DNA"/>
</dbReference>
<dbReference type="Proteomes" id="UP001529491">
    <property type="component" value="Chromosome"/>
</dbReference>
<evidence type="ECO:0000256" key="5">
    <source>
        <dbReference type="ARBA" id="ARBA00023236"/>
    </source>
</evidence>
<evidence type="ECO:0000256" key="2">
    <source>
        <dbReference type="ARBA" id="ARBA00022763"/>
    </source>
</evidence>
<protein>
    <submittedName>
        <fullName evidence="7">Y-family DNA polymerase</fullName>
    </submittedName>
</protein>
<accession>A0ABZ0K2T8</accession>
<name>A0ABZ0K2T8_9GAMM</name>
<dbReference type="Pfam" id="PF11799">
    <property type="entry name" value="IMS_C"/>
    <property type="match status" value="1"/>
</dbReference>
<dbReference type="CDD" id="cd01700">
    <property type="entry name" value="PolY_Pol_V_umuC"/>
    <property type="match status" value="1"/>
</dbReference>
<comment type="similarity">
    <text evidence="1">Belongs to the DNA polymerase type-Y family.</text>
</comment>
<keyword evidence="5" id="KW-0742">SOS response</keyword>
<reference evidence="7 8" key="1">
    <citation type="submission" date="2023-10" db="EMBL/GenBank/DDBJ databases">
        <title>Complete genome sequence of Shewanella sp. DAU334.</title>
        <authorList>
            <person name="Lee Y.-S."/>
            <person name="Jeong H.-R."/>
            <person name="Hwang E.-J."/>
            <person name="Choi Y.-L."/>
            <person name="Kim G.-D."/>
        </authorList>
    </citation>
    <scope>NUCLEOTIDE SEQUENCE [LARGE SCALE GENOMIC DNA]</scope>
    <source>
        <strain evidence="7 8">DAU334</strain>
    </source>
</reference>
<evidence type="ECO:0000256" key="4">
    <source>
        <dbReference type="ARBA" id="ARBA00023204"/>
    </source>
</evidence>
<proteinExistence type="inferred from homology"/>
<evidence type="ECO:0000313" key="7">
    <source>
        <dbReference type="EMBL" id="WOT06878.1"/>
    </source>
</evidence>
<feature type="domain" description="UmuC" evidence="6">
    <location>
        <begin position="2"/>
        <end position="188"/>
    </location>
</feature>
<dbReference type="Gene3D" id="3.30.70.270">
    <property type="match status" value="1"/>
</dbReference>
<keyword evidence="3" id="KW-0741">SOS mutagenesis</keyword>